<accession>A0ABQ0MB20</accession>
<evidence type="ECO:0000259" key="1">
    <source>
        <dbReference type="PROSITE" id="PS50181"/>
    </source>
</evidence>
<proteinExistence type="predicted"/>
<dbReference type="Proteomes" id="UP000815677">
    <property type="component" value="Unassembled WGS sequence"/>
</dbReference>
<keyword evidence="3" id="KW-1185">Reference proteome</keyword>
<dbReference type="InterPro" id="IPR001810">
    <property type="entry name" value="F-box_dom"/>
</dbReference>
<sequence>MLAELLQALPPLDIPFVPGRASATSKYYNHPLPVPTGVMAFVPHPWSRLPPETLDEIISFVPPTSRPALALVSRRLCTLTLRQIYANLVLRSPVAVVQCCRTLVHGNPLAGRAVRTFEISYPSRPFRLLHAFYTLIAQALEHIPNVRCLSLLVPDPSFATVLTLTGTLTLPRLVHFNSRLSISDPGVVPFLRRHRQISYLQLNEHSACPWTRSSAPPSIAPDIDITLPKLEYFSGNSAALAPVIQGGAALRAAFITWDSDAWPPVDVLLPVSVSGELSGSDPDAALVALGRNCTDTLNFLECRRQGWNLDLLDRIATHLPHIYALSLTNVFSSTEGEPDGGAGPSFAQPLANISAIASSLRRFSCLERLIITCINAWYPWEECACDMDAAFDAVTAWGAACASLVECTPPQSPRIRWIRVVDNFWLPDLASLPMPSSLKAQCVRWLAACLRNSSYPWKRIVETMPVLKAFRAKLELLDCPARVDSAIENSEEFLALRRVRFSGVGWDVDVDEDFLPDSGE</sequence>
<evidence type="ECO:0000313" key="3">
    <source>
        <dbReference type="Proteomes" id="UP000815677"/>
    </source>
</evidence>
<reference evidence="2" key="1">
    <citation type="submission" date="2014-09" db="EMBL/GenBank/DDBJ databases">
        <title>Genome sequence of the luminous mushroom Mycena chlorophos for searching fungal bioluminescence genes.</title>
        <authorList>
            <person name="Tanaka Y."/>
            <person name="Kasuga D."/>
            <person name="Oba Y."/>
            <person name="Hase S."/>
            <person name="Sato K."/>
            <person name="Oba Y."/>
            <person name="Sakakibara Y."/>
        </authorList>
    </citation>
    <scope>NUCLEOTIDE SEQUENCE</scope>
</reference>
<evidence type="ECO:0000313" key="2">
    <source>
        <dbReference type="EMBL" id="GAT60560.1"/>
    </source>
</evidence>
<organism evidence="2 3">
    <name type="scientific">Mycena chlorophos</name>
    <name type="common">Agaric fungus</name>
    <name type="synonym">Agaricus chlorophos</name>
    <dbReference type="NCBI Taxonomy" id="658473"/>
    <lineage>
        <taxon>Eukaryota</taxon>
        <taxon>Fungi</taxon>
        <taxon>Dikarya</taxon>
        <taxon>Basidiomycota</taxon>
        <taxon>Agaricomycotina</taxon>
        <taxon>Agaricomycetes</taxon>
        <taxon>Agaricomycetidae</taxon>
        <taxon>Agaricales</taxon>
        <taxon>Marasmiineae</taxon>
        <taxon>Mycenaceae</taxon>
        <taxon>Mycena</taxon>
    </lineage>
</organism>
<name>A0ABQ0MB20_MYCCL</name>
<dbReference type="SUPFAM" id="SSF81383">
    <property type="entry name" value="F-box domain"/>
    <property type="match status" value="1"/>
</dbReference>
<protein>
    <recommendedName>
        <fullName evidence="1">F-box domain-containing protein</fullName>
    </recommendedName>
</protein>
<dbReference type="Pfam" id="PF00646">
    <property type="entry name" value="F-box"/>
    <property type="match status" value="1"/>
</dbReference>
<dbReference type="EMBL" id="DF849957">
    <property type="protein sequence ID" value="GAT60560.1"/>
    <property type="molecule type" value="Genomic_DNA"/>
</dbReference>
<feature type="domain" description="F-box" evidence="1">
    <location>
        <begin position="43"/>
        <end position="88"/>
    </location>
</feature>
<dbReference type="InterPro" id="IPR036047">
    <property type="entry name" value="F-box-like_dom_sf"/>
</dbReference>
<dbReference type="SMART" id="SM00256">
    <property type="entry name" value="FBOX"/>
    <property type="match status" value="1"/>
</dbReference>
<gene>
    <name evidence="2" type="ORF">MCHLO_16687</name>
</gene>
<dbReference type="PROSITE" id="PS50181">
    <property type="entry name" value="FBOX"/>
    <property type="match status" value="1"/>
</dbReference>